<name>A0A0E2LNX3_PORGN</name>
<dbReference type="Proteomes" id="UP000016630">
    <property type="component" value="Unassembled WGS sequence"/>
</dbReference>
<organism evidence="1 2">
    <name type="scientific">Porphyromonas gingivalis F0570</name>
    <dbReference type="NCBI Taxonomy" id="1227271"/>
    <lineage>
        <taxon>Bacteria</taxon>
        <taxon>Pseudomonadati</taxon>
        <taxon>Bacteroidota</taxon>
        <taxon>Bacteroidia</taxon>
        <taxon>Bacteroidales</taxon>
        <taxon>Porphyromonadaceae</taxon>
        <taxon>Porphyromonas</taxon>
    </lineage>
</organism>
<reference evidence="1 2" key="1">
    <citation type="submission" date="2013-06" db="EMBL/GenBank/DDBJ databases">
        <authorList>
            <person name="Weinstock G."/>
            <person name="Sodergren E."/>
            <person name="Lobos E.A."/>
            <person name="Fulton L."/>
            <person name="Fulton R."/>
            <person name="Courtney L."/>
            <person name="Fronick C."/>
            <person name="O'Laughlin M."/>
            <person name="Godfrey J."/>
            <person name="Wilson R.M."/>
            <person name="Miner T."/>
            <person name="Farmer C."/>
            <person name="Delehaunty K."/>
            <person name="Cordes M."/>
            <person name="Minx P."/>
            <person name="Tomlinson C."/>
            <person name="Chen J."/>
            <person name="Wollam A."/>
            <person name="Pepin K.H."/>
            <person name="Bhonagiri V."/>
            <person name="Zhang X."/>
            <person name="Warren W."/>
            <person name="Mitreva M."/>
            <person name="Mardis E.R."/>
            <person name="Wilson R.K."/>
        </authorList>
    </citation>
    <scope>NUCLEOTIDE SEQUENCE [LARGE SCALE GENOMIC DNA]</scope>
    <source>
        <strain evidence="1 2">F0570</strain>
    </source>
</reference>
<proteinExistence type="predicted"/>
<sequence>MGCSLSCCFILPVFYYTKIKDIYLYRFTPLGTFLKQKKEDAQSNEHPLH</sequence>
<evidence type="ECO:0000313" key="1">
    <source>
        <dbReference type="EMBL" id="ERJ64927.1"/>
    </source>
</evidence>
<accession>A0A0E2LNX3</accession>
<dbReference type="EMBL" id="AWUW01000119">
    <property type="protein sequence ID" value="ERJ64927.1"/>
    <property type="molecule type" value="Genomic_DNA"/>
</dbReference>
<evidence type="ECO:0000313" key="2">
    <source>
        <dbReference type="Proteomes" id="UP000016630"/>
    </source>
</evidence>
<protein>
    <submittedName>
        <fullName evidence="1">Uncharacterized protein</fullName>
    </submittedName>
</protein>
<dbReference type="AlphaFoldDB" id="A0A0E2LNX3"/>
<dbReference type="HOGENOM" id="CLU_3139021_0_0_10"/>
<gene>
    <name evidence="1" type="ORF">HMPREF1555_01639</name>
</gene>
<comment type="caution">
    <text evidence="1">The sequence shown here is derived from an EMBL/GenBank/DDBJ whole genome shotgun (WGS) entry which is preliminary data.</text>
</comment>